<feature type="region of interest" description="Disordered" evidence="1">
    <location>
        <begin position="117"/>
        <end position="160"/>
    </location>
</feature>
<feature type="transmembrane region" description="Helical" evidence="2">
    <location>
        <begin position="47"/>
        <end position="70"/>
    </location>
</feature>
<dbReference type="AlphaFoldDB" id="A0A558GKB2"/>
<feature type="transmembrane region" description="Helical" evidence="2">
    <location>
        <begin position="76"/>
        <end position="96"/>
    </location>
</feature>
<evidence type="ECO:0000313" key="3">
    <source>
        <dbReference type="EMBL" id="TVU57337.1"/>
    </source>
</evidence>
<name>A0A558GKB2_9CORY</name>
<sequence length="160" mass="17840">MTPSNSRDNARHTPRSGQRRGRRFGRETHLITTAKLAPGQDRHRREIIYSILQFLRVPSLLIAGAMVYVWQWWIPAALVVAVTFPLPWIAVVIGNGRGQKKDKREKAVYKPALARQMAQAQREELTSGSHGELPSTPGRHKPSSGADTNSTAADTIDHED</sequence>
<gene>
    <name evidence="3" type="ORF">FQK23_02850</name>
</gene>
<reference evidence="3 4" key="1">
    <citation type="submission" date="2019-07" db="EMBL/GenBank/DDBJ databases">
        <title>Draft genome of C. aurimucosum strain 14-2523.</title>
        <authorList>
            <person name="Pacheco L.G.C."/>
            <person name="Aguiar E.R.G.R."/>
            <person name="Navas J."/>
            <person name="Santos C.S."/>
            <person name="Rocha D.J.P.G."/>
        </authorList>
    </citation>
    <scope>NUCLEOTIDE SEQUENCE [LARGE SCALE GENOMIC DNA]</scope>
    <source>
        <strain evidence="3 4">14-2523</strain>
    </source>
</reference>
<evidence type="ECO:0000256" key="2">
    <source>
        <dbReference type="SAM" id="Phobius"/>
    </source>
</evidence>
<dbReference type="EMBL" id="VMTY01000006">
    <property type="protein sequence ID" value="TVU57337.1"/>
    <property type="molecule type" value="Genomic_DNA"/>
</dbReference>
<dbReference type="InterPro" id="IPR021449">
    <property type="entry name" value="DUF3099"/>
</dbReference>
<keyword evidence="2" id="KW-1133">Transmembrane helix</keyword>
<evidence type="ECO:0000256" key="1">
    <source>
        <dbReference type="SAM" id="MobiDB-lite"/>
    </source>
</evidence>
<dbReference type="Proteomes" id="UP000320531">
    <property type="component" value="Unassembled WGS sequence"/>
</dbReference>
<proteinExistence type="predicted"/>
<comment type="caution">
    <text evidence="3">The sequence shown here is derived from an EMBL/GenBank/DDBJ whole genome shotgun (WGS) entry which is preliminary data.</text>
</comment>
<feature type="region of interest" description="Disordered" evidence="1">
    <location>
        <begin position="1"/>
        <end position="24"/>
    </location>
</feature>
<keyword evidence="2" id="KW-0812">Transmembrane</keyword>
<keyword evidence="2" id="KW-0472">Membrane</keyword>
<feature type="compositionally biased region" description="Basic residues" evidence="1">
    <location>
        <begin position="12"/>
        <end position="23"/>
    </location>
</feature>
<accession>A0A558GKB2</accession>
<evidence type="ECO:0000313" key="4">
    <source>
        <dbReference type="Proteomes" id="UP000320531"/>
    </source>
</evidence>
<dbReference type="RefSeq" id="WP_141740731.1">
    <property type="nucleotide sequence ID" value="NZ_BAAAJC010000011.1"/>
</dbReference>
<dbReference type="Pfam" id="PF11298">
    <property type="entry name" value="DUF3099"/>
    <property type="match status" value="1"/>
</dbReference>
<organism evidence="3 4">
    <name type="scientific">Corynebacterium aurimucosum</name>
    <dbReference type="NCBI Taxonomy" id="169292"/>
    <lineage>
        <taxon>Bacteria</taxon>
        <taxon>Bacillati</taxon>
        <taxon>Actinomycetota</taxon>
        <taxon>Actinomycetes</taxon>
        <taxon>Mycobacteriales</taxon>
        <taxon>Corynebacteriaceae</taxon>
        <taxon>Corynebacterium</taxon>
    </lineage>
</organism>
<protein>
    <submittedName>
        <fullName evidence="3">DUF3099 domain-containing protein</fullName>
    </submittedName>
</protein>